<keyword evidence="1" id="KW-0472">Membrane</keyword>
<name>A0A830GKD3_9EURY</name>
<dbReference type="Proteomes" id="UP000605784">
    <property type="component" value="Unassembled WGS sequence"/>
</dbReference>
<reference evidence="2" key="2">
    <citation type="submission" date="2020-09" db="EMBL/GenBank/DDBJ databases">
        <authorList>
            <person name="Sun Q."/>
            <person name="Ohkuma M."/>
        </authorList>
    </citation>
    <scope>NUCLEOTIDE SEQUENCE</scope>
    <source>
        <strain evidence="2">JCM 17820</strain>
    </source>
</reference>
<protein>
    <submittedName>
        <fullName evidence="2">Uncharacterized protein</fullName>
    </submittedName>
</protein>
<dbReference type="AlphaFoldDB" id="A0A830GKD3"/>
<comment type="caution">
    <text evidence="2">The sequence shown here is derived from an EMBL/GenBank/DDBJ whole genome shotgun (WGS) entry which is preliminary data.</text>
</comment>
<organism evidence="2 3">
    <name type="scientific">Haloarcula pellucida</name>
    <dbReference type="NCBI Taxonomy" id="1427151"/>
    <lineage>
        <taxon>Archaea</taxon>
        <taxon>Methanobacteriati</taxon>
        <taxon>Methanobacteriota</taxon>
        <taxon>Stenosarchaea group</taxon>
        <taxon>Halobacteria</taxon>
        <taxon>Halobacteriales</taxon>
        <taxon>Haloarculaceae</taxon>
        <taxon>Haloarcula</taxon>
    </lineage>
</organism>
<gene>
    <name evidence="2" type="ORF">GCM10009030_16310</name>
</gene>
<evidence type="ECO:0000313" key="3">
    <source>
        <dbReference type="Proteomes" id="UP000605784"/>
    </source>
</evidence>
<reference evidence="2" key="1">
    <citation type="journal article" date="2014" name="Int. J. Syst. Evol. Microbiol.">
        <title>Complete genome sequence of Corynebacterium casei LMG S-19264T (=DSM 44701T), isolated from a smear-ripened cheese.</title>
        <authorList>
            <consortium name="US DOE Joint Genome Institute (JGI-PGF)"/>
            <person name="Walter F."/>
            <person name="Albersmeier A."/>
            <person name="Kalinowski J."/>
            <person name="Ruckert C."/>
        </authorList>
    </citation>
    <scope>NUCLEOTIDE SEQUENCE</scope>
    <source>
        <strain evidence="2">JCM 17820</strain>
    </source>
</reference>
<feature type="transmembrane region" description="Helical" evidence="1">
    <location>
        <begin position="105"/>
        <end position="126"/>
    </location>
</feature>
<keyword evidence="1" id="KW-0812">Transmembrane</keyword>
<dbReference type="EMBL" id="BMOU01000002">
    <property type="protein sequence ID" value="GGN92261.1"/>
    <property type="molecule type" value="Genomic_DNA"/>
</dbReference>
<dbReference type="RefSeq" id="WP_188996309.1">
    <property type="nucleotide sequence ID" value="NZ_BMOU01000002.1"/>
</dbReference>
<keyword evidence="1" id="KW-1133">Transmembrane helix</keyword>
<evidence type="ECO:0000313" key="2">
    <source>
        <dbReference type="EMBL" id="GGN92261.1"/>
    </source>
</evidence>
<feature type="transmembrane region" description="Helical" evidence="1">
    <location>
        <begin position="6"/>
        <end position="26"/>
    </location>
</feature>
<keyword evidence="3" id="KW-1185">Reference proteome</keyword>
<sequence length="127" mass="13232">MPLNVLAGVGAFVAILGVVILARFGIAYARSDDLSVSWDRTTRWTMMLATGVAGAVTVGLIQFGDLVGMAVEFVVSHPYFVTNIGITSLGAGALSGLFTLSTGQFVGIAMMLVGLVFLVVEVDQYVG</sequence>
<proteinExistence type="predicted"/>
<feature type="transmembrane region" description="Helical" evidence="1">
    <location>
        <begin position="47"/>
        <end position="71"/>
    </location>
</feature>
<evidence type="ECO:0000256" key="1">
    <source>
        <dbReference type="SAM" id="Phobius"/>
    </source>
</evidence>
<accession>A0A830GKD3</accession>